<dbReference type="InterPro" id="IPR009926">
    <property type="entry name" value="T3SS_YcgR_PilZN"/>
</dbReference>
<sequence length="223" mass="25576">MISIGDTLVIEPIHGETKVEQYKSRILGVEEKSISIEYPIHLETNKLVFLMNGAQLRINFVTNEGIAYLFHSEVIGRKKENNVPLLILSLPSDDQMIKIQRRQFVRIETSVDMAIHPFKKENTVEPFTTVSLDFSAGGAAVIVPKHINLQQNSKIKVSVVLPLQNGEYNYLHLSAEIKKIFEYNEQNYKMAIEFLDVDPVDRQSMLRFSFDRQLSLKKKGLEI</sequence>
<dbReference type="InterPro" id="IPR009875">
    <property type="entry name" value="PilZ_domain"/>
</dbReference>
<dbReference type="SUPFAM" id="SSF141371">
    <property type="entry name" value="PilZ domain-like"/>
    <property type="match status" value="1"/>
</dbReference>
<dbReference type="Pfam" id="PF12945">
    <property type="entry name" value="PilZNR"/>
    <property type="match status" value="1"/>
</dbReference>
<proteinExistence type="predicted"/>
<comment type="caution">
    <text evidence="3">The sequence shown here is derived from an EMBL/GenBank/DDBJ whole genome shotgun (WGS) entry which is preliminary data.</text>
</comment>
<accession>A0A0J1IPA9</accession>
<reference evidence="3 4" key="1">
    <citation type="submission" date="2015-05" db="EMBL/GenBank/DDBJ databases">
        <title>Whole genome sequence and identification of bacterial endophytes from Costus igneus.</title>
        <authorList>
            <person name="Lee Y.P."/>
            <person name="Gan H.M."/>
            <person name="Eng W."/>
            <person name="Wheatley M.S."/>
            <person name="Caraballo A."/>
            <person name="Polter S."/>
            <person name="Savka M.A."/>
            <person name="Hudson A.O."/>
        </authorList>
    </citation>
    <scope>NUCLEOTIDE SEQUENCE [LARGE SCALE GENOMIC DNA]</scope>
    <source>
        <strain evidence="3 4">RIT379</strain>
    </source>
</reference>
<evidence type="ECO:0000259" key="2">
    <source>
        <dbReference type="Pfam" id="PF12945"/>
    </source>
</evidence>
<dbReference type="Pfam" id="PF07238">
    <property type="entry name" value="PilZ"/>
    <property type="match status" value="1"/>
</dbReference>
<gene>
    <name evidence="3" type="ORF">ABW02_02535</name>
</gene>
<evidence type="ECO:0000313" key="4">
    <source>
        <dbReference type="Proteomes" id="UP000036045"/>
    </source>
</evidence>
<dbReference type="GO" id="GO:0035438">
    <property type="term" value="F:cyclic-di-GMP binding"/>
    <property type="evidence" value="ECO:0007669"/>
    <property type="project" value="InterPro"/>
</dbReference>
<dbReference type="AlphaFoldDB" id="A0A0J1IPA9"/>
<evidence type="ECO:0000313" key="3">
    <source>
        <dbReference type="EMBL" id="KLV27796.1"/>
    </source>
</evidence>
<evidence type="ECO:0000259" key="1">
    <source>
        <dbReference type="Pfam" id="PF07238"/>
    </source>
</evidence>
<dbReference type="GeneID" id="56350196"/>
<dbReference type="Proteomes" id="UP000036045">
    <property type="component" value="Unassembled WGS sequence"/>
</dbReference>
<feature type="domain" description="PilZ" evidence="1">
    <location>
        <begin position="100"/>
        <end position="210"/>
    </location>
</feature>
<dbReference type="RefSeq" id="WP_047940351.1">
    <property type="nucleotide sequence ID" value="NZ_CP053989.1"/>
</dbReference>
<name>A0A0J1IPA9_NIACI</name>
<dbReference type="EMBL" id="LDPH01000002">
    <property type="protein sequence ID" value="KLV27796.1"/>
    <property type="molecule type" value="Genomic_DNA"/>
</dbReference>
<dbReference type="Gene3D" id="2.40.10.220">
    <property type="entry name" value="predicted glycosyltransferase like domains"/>
    <property type="match status" value="1"/>
</dbReference>
<protein>
    <submittedName>
        <fullName evidence="3">Uncharacterized protein</fullName>
    </submittedName>
</protein>
<keyword evidence="4" id="KW-1185">Reference proteome</keyword>
<organism evidence="3 4">
    <name type="scientific">Niallia circulans</name>
    <name type="common">Bacillus circulans</name>
    <dbReference type="NCBI Taxonomy" id="1397"/>
    <lineage>
        <taxon>Bacteria</taxon>
        <taxon>Bacillati</taxon>
        <taxon>Bacillota</taxon>
        <taxon>Bacilli</taxon>
        <taxon>Bacillales</taxon>
        <taxon>Bacillaceae</taxon>
        <taxon>Niallia</taxon>
    </lineage>
</organism>
<dbReference type="PATRIC" id="fig|1397.4.peg.1762"/>
<feature type="domain" description="Type III secretion system flagellar brake protein YcgR PilZN" evidence="2">
    <location>
        <begin position="4"/>
        <end position="91"/>
    </location>
</feature>
<dbReference type="OrthoDB" id="1951449at2"/>